<dbReference type="RefSeq" id="WP_103984276.1">
    <property type="nucleotide sequence ID" value="NZ_FNVS01000022.1"/>
</dbReference>
<evidence type="ECO:0000259" key="1">
    <source>
        <dbReference type="Pfam" id="PF00534"/>
    </source>
</evidence>
<gene>
    <name evidence="2" type="ORF">SAMN05444001_12216</name>
</gene>
<evidence type="ECO:0000313" key="2">
    <source>
        <dbReference type="EMBL" id="SEG23007.1"/>
    </source>
</evidence>
<dbReference type="InterPro" id="IPR001296">
    <property type="entry name" value="Glyco_trans_1"/>
</dbReference>
<dbReference type="Proteomes" id="UP000236725">
    <property type="component" value="Unassembled WGS sequence"/>
</dbReference>
<dbReference type="SUPFAM" id="SSF53756">
    <property type="entry name" value="UDP-Glycosyltransferase/glycogen phosphorylase"/>
    <property type="match status" value="1"/>
</dbReference>
<evidence type="ECO:0000313" key="3">
    <source>
        <dbReference type="Proteomes" id="UP000236725"/>
    </source>
</evidence>
<accession>A0A8G2F2I1</accession>
<dbReference type="GO" id="GO:0016757">
    <property type="term" value="F:glycosyltransferase activity"/>
    <property type="evidence" value="ECO:0007669"/>
    <property type="project" value="InterPro"/>
</dbReference>
<sequence length="426" mass="49327">MNQLYLFDEKGRASVYGIGTYIQSVISACAVSDFNITVVTLRSYVEATTMTTNNGVRYIDIPLLLDYAGKELDLEQKENRKRYCQYVVSELEQYVSSADSHIFHLNYTQDYFLAECLKGKWMESKIILTIHYFTWCFALQSNITRLSSIISKNVNDLSDFEKEVIYSGQFEQQLFKLADEIICLSHFAKQILIDYYEIPTCKLWLINNGLTDYHTGMDKMQLREKYGIPGNEKMILFVGRLDHIKGLQYLIEAFKEIVASTQSVHLYIIGDGSFKEYLPLCYPIWKRITFCGGLLPEQVAEFYEMSDIGVLPSMHEQCSYVAIEMMMHSLPIIGTDSSGLDEMIIDGLNGYKVHLQEKNDCVSFPIEELVAFLYNFIQLPSLDKYAKQSRMLYSQRYTNESMKQNINQLYTFCIKGKKSPFYKMPN</sequence>
<reference evidence="2 3" key="1">
    <citation type="submission" date="2016-10" db="EMBL/GenBank/DDBJ databases">
        <authorList>
            <person name="Varghese N."/>
            <person name="Submissions S."/>
        </authorList>
    </citation>
    <scope>NUCLEOTIDE SEQUENCE [LARGE SCALE GENOMIC DNA]</scope>
    <source>
        <strain evidence="2 3">DSM 29073</strain>
    </source>
</reference>
<keyword evidence="3" id="KW-1185">Reference proteome</keyword>
<dbReference type="InterPro" id="IPR026419">
    <property type="entry name" value="Glyco_rSAM_CFB"/>
</dbReference>
<dbReference type="CDD" id="cd03801">
    <property type="entry name" value="GT4_PimA-like"/>
    <property type="match status" value="1"/>
</dbReference>
<dbReference type="NCBIfam" id="TIGR04157">
    <property type="entry name" value="glyco_rSAM_CFB"/>
    <property type="match status" value="1"/>
</dbReference>
<keyword evidence="2" id="KW-0808">Transferase</keyword>
<feature type="domain" description="Glycosyl transferase family 1" evidence="1">
    <location>
        <begin position="220"/>
        <end position="353"/>
    </location>
</feature>
<dbReference type="Pfam" id="PF00534">
    <property type="entry name" value="Glycos_transf_1"/>
    <property type="match status" value="1"/>
</dbReference>
<dbReference type="PANTHER" id="PTHR12526">
    <property type="entry name" value="GLYCOSYLTRANSFERASE"/>
    <property type="match status" value="1"/>
</dbReference>
<dbReference type="Gene3D" id="3.40.50.2000">
    <property type="entry name" value="Glycogen Phosphorylase B"/>
    <property type="match status" value="2"/>
</dbReference>
<comment type="caution">
    <text evidence="2">The sequence shown here is derived from an EMBL/GenBank/DDBJ whole genome shotgun (WGS) entry which is preliminary data.</text>
</comment>
<dbReference type="EMBL" id="FNVS01000022">
    <property type="protein sequence ID" value="SEG23007.1"/>
    <property type="molecule type" value="Genomic_DNA"/>
</dbReference>
<proteinExistence type="predicted"/>
<organism evidence="2 3">
    <name type="scientific">Parabacteroides chinchillae</name>
    <dbReference type="NCBI Taxonomy" id="871327"/>
    <lineage>
        <taxon>Bacteria</taxon>
        <taxon>Pseudomonadati</taxon>
        <taxon>Bacteroidota</taxon>
        <taxon>Bacteroidia</taxon>
        <taxon>Bacteroidales</taxon>
        <taxon>Tannerellaceae</taxon>
        <taxon>Parabacteroides</taxon>
    </lineage>
</organism>
<name>A0A8G2F2I1_9BACT</name>
<dbReference type="AlphaFoldDB" id="A0A8G2F2I1"/>
<protein>
    <submittedName>
        <fullName evidence="2">Glycosyltransferase</fullName>
    </submittedName>
</protein>